<reference evidence="3 4" key="1">
    <citation type="submission" date="2024-01" db="EMBL/GenBank/DDBJ databases">
        <title>A draft genome for a cacao thread blight-causing isolate of Paramarasmius palmivorus.</title>
        <authorList>
            <person name="Baruah I.K."/>
            <person name="Bukari Y."/>
            <person name="Amoako-Attah I."/>
            <person name="Meinhardt L.W."/>
            <person name="Bailey B.A."/>
            <person name="Cohen S.P."/>
        </authorList>
    </citation>
    <scope>NUCLEOTIDE SEQUENCE [LARGE SCALE GENOMIC DNA]</scope>
    <source>
        <strain evidence="3 4">GH-12</strain>
    </source>
</reference>
<feature type="region of interest" description="Disordered" evidence="1">
    <location>
        <begin position="47"/>
        <end position="99"/>
    </location>
</feature>
<dbReference type="Proteomes" id="UP001383192">
    <property type="component" value="Unassembled WGS sequence"/>
</dbReference>
<proteinExistence type="predicted"/>
<dbReference type="AlphaFoldDB" id="A0AAW0E5S4"/>
<sequence length="230" mass="25153">MNILLEDMLTSIINAFSVIYIAVVISVAIMGIISFVAWIRDVPQPPPTREVVEPTTPLPKYQETIGTDSGGSVDSDTTVVEDSPRSSISFDSSSSSTVKGISRSSSFRLKLKFLNEPGSNIKKISRGLTQSVVPALRRTQTMSKEAAVKLVAPFSKERRDKTSSLSRPSRRLSRTFTHIVKTCKLGQSSSSAIDMVRELSNGHCREITLSEQAMGMSRQLSSNHALCTGW</sequence>
<comment type="caution">
    <text evidence="3">The sequence shown here is derived from an EMBL/GenBank/DDBJ whole genome shotgun (WGS) entry which is preliminary data.</text>
</comment>
<feature type="transmembrane region" description="Helical" evidence="2">
    <location>
        <begin position="12"/>
        <end position="39"/>
    </location>
</feature>
<dbReference type="EMBL" id="JAYKXP010000003">
    <property type="protein sequence ID" value="KAK7060200.1"/>
    <property type="molecule type" value="Genomic_DNA"/>
</dbReference>
<keyword evidence="2" id="KW-0472">Membrane</keyword>
<evidence type="ECO:0000256" key="2">
    <source>
        <dbReference type="SAM" id="Phobius"/>
    </source>
</evidence>
<feature type="compositionally biased region" description="Polar residues" evidence="1">
    <location>
        <begin position="64"/>
        <end position="80"/>
    </location>
</feature>
<keyword evidence="2" id="KW-0812">Transmembrane</keyword>
<gene>
    <name evidence="3" type="ORF">VNI00_000965</name>
</gene>
<feature type="compositionally biased region" description="Low complexity" evidence="1">
    <location>
        <begin position="85"/>
        <end position="96"/>
    </location>
</feature>
<evidence type="ECO:0008006" key="5">
    <source>
        <dbReference type="Google" id="ProtNLM"/>
    </source>
</evidence>
<name>A0AAW0E5S4_9AGAR</name>
<evidence type="ECO:0000313" key="4">
    <source>
        <dbReference type="Proteomes" id="UP001383192"/>
    </source>
</evidence>
<organism evidence="3 4">
    <name type="scientific">Paramarasmius palmivorus</name>
    <dbReference type="NCBI Taxonomy" id="297713"/>
    <lineage>
        <taxon>Eukaryota</taxon>
        <taxon>Fungi</taxon>
        <taxon>Dikarya</taxon>
        <taxon>Basidiomycota</taxon>
        <taxon>Agaricomycotina</taxon>
        <taxon>Agaricomycetes</taxon>
        <taxon>Agaricomycetidae</taxon>
        <taxon>Agaricales</taxon>
        <taxon>Marasmiineae</taxon>
        <taxon>Marasmiaceae</taxon>
        <taxon>Paramarasmius</taxon>
    </lineage>
</organism>
<evidence type="ECO:0000313" key="3">
    <source>
        <dbReference type="EMBL" id="KAK7060200.1"/>
    </source>
</evidence>
<evidence type="ECO:0000256" key="1">
    <source>
        <dbReference type="SAM" id="MobiDB-lite"/>
    </source>
</evidence>
<keyword evidence="2" id="KW-1133">Transmembrane helix</keyword>
<keyword evidence="4" id="KW-1185">Reference proteome</keyword>
<protein>
    <recommendedName>
        <fullName evidence="5">ATP synthase F0 subunit 8</fullName>
    </recommendedName>
</protein>
<accession>A0AAW0E5S4</accession>